<dbReference type="GO" id="GO:0008033">
    <property type="term" value="P:tRNA processing"/>
    <property type="evidence" value="ECO:0007669"/>
    <property type="project" value="UniProtKB-KW"/>
</dbReference>
<dbReference type="InterPro" id="IPR056842">
    <property type="entry name" value="THADA-like_TPR_C"/>
</dbReference>
<dbReference type="Proteomes" id="UP000009022">
    <property type="component" value="Unassembled WGS sequence"/>
</dbReference>
<dbReference type="HOGENOM" id="CLU_001652_0_0_1"/>
<evidence type="ECO:0000259" key="2">
    <source>
        <dbReference type="Pfam" id="PF10350"/>
    </source>
</evidence>
<dbReference type="PhylomeDB" id="B3RKP1"/>
<feature type="domain" description="DUF2428" evidence="2">
    <location>
        <begin position="1033"/>
        <end position="1307"/>
    </location>
</feature>
<dbReference type="InterPro" id="IPR051954">
    <property type="entry name" value="tRNA_methyltransferase_THADA"/>
</dbReference>
<accession>B3RKP1</accession>
<dbReference type="Pfam" id="PF10350">
    <property type="entry name" value="DUF2428"/>
    <property type="match status" value="1"/>
</dbReference>
<dbReference type="InParanoid" id="B3RKP1"/>
<feature type="domain" description="tRNA (32-2'-O)-methyltransferase regulator THADA-like C-terminal TPR repeats region" evidence="4">
    <location>
        <begin position="1309"/>
        <end position="1394"/>
    </location>
</feature>
<dbReference type="GeneID" id="6750343"/>
<sequence>MAGTTEVMDLIQVKLQQFLRFPELKSEILDAMHNLDCKNLTTLIYEHVVISENSIRQKLAILDELLRSLESSSTELQEDDIPNSVLQLSCSVYLQEQGNLKQCRRLEKLLYKLSSINQAKFSAIFSNEINELLRKDLDHLPNRLRTVVYLAEGSKLTRETFALSIDSLITYVAYACNEIILKAKEIQPENITMTAKLTLQLFQHFPEVCMRAVWGTENKGDLHSKFELMIKSVLKIIFQCADAIDTLLMASTALGMLINISQDLKLGCNTVTNLLILSGAIDEPKERQNITVYGLKVGNIFVDTSFLKCISESATNFTTLLLIRGLLNSGNIKLLAVSTTMIKKTKPEDSQLGRVLLLILLRLCKDLSNSNFHYQAVQTFAQWLQNTKEMLLEVKMDDHLPLFVSHSPVTDEILKFIWESINDPIDGVSYHVKNIFSLLLLVHSLECKLRQIPENDEFVRELINKTLMISWQSKGRYALLHCIIKQAGPKVVLNIDKTLPFALSRCLSINSLASISCDIYKTFLNDLQVGLLINPKQYARLNEYYRYQHSQALKILVMHFIRINQFISRFAYAKCHIKSEDIISSWATAWIDPIINGLFDDEDALLRHNMRIYWLPATLSIISNSLHQLLDASELRFNNMNSKCPSARATLRHIHAKVMIYNAAKALDIIHVTELPEELLDSSLQCWDDDIRMDAISLLCFSQKRADGLTDMEIKFLRQYLPLNFNSDNAAFRQRLLASLKVLLERIRDSRLLRKRQLAGSDEFRILNQRIMTNIEVLDWLFNCSIECLNPDSSFQRSITGLKVCSLIFQIIASTWNPDKRKGQPPAAMAELINWAHRQQRLQFLSPRNLGILFHCFQSQHGEMESASKEILYKYVAWPIAIKTATDHEKFLAVLAINTYYLICSPKASDCNHGASLMALIVNRYLTNGFSMQLNENCQGFEILKIDGLSTVNEDASLQAMTVLHKLLDHQLTSAKQFLTFAIKETPIYGIITTIRRCLLECPNFIKSNKKSAVGNVKLASPLSFSIQEWRTALKKIIRLADELINYILFDILSDNDISELETSASFADMGKAINRIILSDTQHKLEDNSSSTAMYDLVISFCWLNLKEIGLLIGAIVDTVPLCTIKFEMDKSAKDSQGFLETEDVEKIGDMFIKLLTKCRHKGVIEGCSIGFVQVCTKLLCSSSSTYQDIPKLWLTQALSVITTDQMSSSFTKKSAGLPLLIQSIVSSEPQNAKKTLLRLSMKTLELVTRRPIGEEYDETTDLPQTHALNVMKVLYRDSSLGGDVLCYAADGVKCAIQGLRNPIWTIRNASMHLYGALVSRLFGQKRVRDEHSNYNNTQAAEFFSRYPSLKPFLLDELKLAFEDGEVRRTAWIHGGVYPALIILSKLQQDEEIDSTK</sequence>
<protein>
    <submittedName>
        <fullName evidence="5">Uncharacterized protein</fullName>
    </submittedName>
</protein>
<proteinExistence type="predicted"/>
<dbReference type="InterPro" id="IPR019442">
    <property type="entry name" value="THADA/TRM732_DUF2428"/>
</dbReference>
<organism evidence="5 6">
    <name type="scientific">Trichoplax adhaerens</name>
    <name type="common">Trichoplax reptans</name>
    <dbReference type="NCBI Taxonomy" id="10228"/>
    <lineage>
        <taxon>Eukaryota</taxon>
        <taxon>Metazoa</taxon>
        <taxon>Placozoa</taxon>
        <taxon>Uniplacotomia</taxon>
        <taxon>Trichoplacea</taxon>
        <taxon>Trichoplacidae</taxon>
        <taxon>Trichoplax</taxon>
    </lineage>
</organism>
<dbReference type="OrthoDB" id="73997at2759"/>
<dbReference type="PANTHER" id="PTHR14387">
    <property type="entry name" value="THADA/DEATH RECEPTOR INTERACTING PROTEIN"/>
    <property type="match status" value="1"/>
</dbReference>
<keyword evidence="6" id="KW-1185">Reference proteome</keyword>
<keyword evidence="1" id="KW-0819">tRNA processing</keyword>
<evidence type="ECO:0000256" key="1">
    <source>
        <dbReference type="ARBA" id="ARBA00022694"/>
    </source>
</evidence>
<dbReference type="EMBL" id="DS985241">
    <property type="protein sequence ID" value="EDV29198.1"/>
    <property type="molecule type" value="Genomic_DNA"/>
</dbReference>
<dbReference type="PANTHER" id="PTHR14387:SF0">
    <property type="entry name" value="DUF2428 DOMAIN-CONTAINING PROTEIN"/>
    <property type="match status" value="1"/>
</dbReference>
<dbReference type="CTD" id="6750343"/>
<evidence type="ECO:0000313" key="6">
    <source>
        <dbReference type="Proteomes" id="UP000009022"/>
    </source>
</evidence>
<dbReference type="eggNOG" id="KOG1810">
    <property type="taxonomic scope" value="Eukaryota"/>
</dbReference>
<reference evidence="5 6" key="1">
    <citation type="journal article" date="2008" name="Nature">
        <title>The Trichoplax genome and the nature of placozoans.</title>
        <authorList>
            <person name="Srivastava M."/>
            <person name="Begovic E."/>
            <person name="Chapman J."/>
            <person name="Putnam N.H."/>
            <person name="Hellsten U."/>
            <person name="Kawashima T."/>
            <person name="Kuo A."/>
            <person name="Mitros T."/>
            <person name="Salamov A."/>
            <person name="Carpenter M.L."/>
            <person name="Signorovitch A.Y."/>
            <person name="Moreno M.A."/>
            <person name="Kamm K."/>
            <person name="Grimwood J."/>
            <person name="Schmutz J."/>
            <person name="Shapiro H."/>
            <person name="Grigoriev I.V."/>
            <person name="Buss L.W."/>
            <person name="Schierwater B."/>
            <person name="Dellaporta S.L."/>
            <person name="Rokhsar D.S."/>
        </authorList>
    </citation>
    <scope>NUCLEOTIDE SEQUENCE [LARGE SCALE GENOMIC DNA]</scope>
    <source>
        <strain evidence="5 6">Grell-BS-1999</strain>
    </source>
</reference>
<gene>
    <name evidence="5" type="ORF">TRIADDRAFT_52840</name>
</gene>
<dbReference type="OMA" id="CHIKSED"/>
<evidence type="ECO:0000259" key="3">
    <source>
        <dbReference type="Pfam" id="PF25150"/>
    </source>
</evidence>
<dbReference type="Pfam" id="PF25150">
    <property type="entry name" value="TPR_Trm732"/>
    <property type="match status" value="1"/>
</dbReference>
<evidence type="ECO:0000313" key="5">
    <source>
        <dbReference type="EMBL" id="EDV29198.1"/>
    </source>
</evidence>
<dbReference type="Pfam" id="PF25151">
    <property type="entry name" value="TPR_Trm732_C"/>
    <property type="match status" value="1"/>
</dbReference>
<dbReference type="RefSeq" id="XP_002108400.1">
    <property type="nucleotide sequence ID" value="XM_002108364.1"/>
</dbReference>
<evidence type="ECO:0000259" key="4">
    <source>
        <dbReference type="Pfam" id="PF25151"/>
    </source>
</evidence>
<dbReference type="KEGG" id="tad:TRIADDRAFT_52840"/>
<dbReference type="FunCoup" id="B3RKP1">
    <property type="interactions" value="2116"/>
</dbReference>
<feature type="domain" description="tRNA (32-2'-O)-methyltransferase regulator THADA-like TPR repeats region" evidence="3">
    <location>
        <begin position="586"/>
        <end position="810"/>
    </location>
</feature>
<dbReference type="InterPro" id="IPR056843">
    <property type="entry name" value="THADA-like_TPR"/>
</dbReference>
<name>B3RKP1_TRIAD</name>
<dbReference type="STRING" id="10228.B3RKP1"/>